<dbReference type="GO" id="GO:0000287">
    <property type="term" value="F:magnesium ion binding"/>
    <property type="evidence" value="ECO:0007669"/>
    <property type="project" value="InterPro"/>
</dbReference>
<feature type="binding site" evidence="11">
    <location>
        <begin position="43"/>
        <end position="48"/>
    </location>
    <ligand>
        <name>substrate</name>
    </ligand>
</feature>
<dbReference type="SFLD" id="SFLDG01129">
    <property type="entry name" value="C1.5:_HAD__Beta-PGM__Phosphata"/>
    <property type="match status" value="1"/>
</dbReference>
<evidence type="ECO:0000256" key="12">
    <source>
        <dbReference type="PIRSR" id="PIRSR610972-3"/>
    </source>
</evidence>
<dbReference type="InterPro" id="IPR023198">
    <property type="entry name" value="PGP-like_dom2"/>
</dbReference>
<evidence type="ECO:0000256" key="2">
    <source>
        <dbReference type="ARBA" id="ARBA00022553"/>
    </source>
</evidence>
<dbReference type="Pfam" id="PF00702">
    <property type="entry name" value="Hydrolase"/>
    <property type="match status" value="1"/>
</dbReference>
<evidence type="ECO:0000256" key="5">
    <source>
        <dbReference type="ARBA" id="ARBA00023235"/>
    </source>
</evidence>
<dbReference type="InterPro" id="IPR036412">
    <property type="entry name" value="HAD-like_sf"/>
</dbReference>
<dbReference type="GO" id="GO:0005975">
    <property type="term" value="P:carbohydrate metabolic process"/>
    <property type="evidence" value="ECO:0007669"/>
    <property type="project" value="InterPro"/>
</dbReference>
<keyword evidence="4 12" id="KW-0460">Magnesium</keyword>
<gene>
    <name evidence="14" type="ORF">SAMN04488109_0534</name>
</gene>
<dbReference type="SFLD" id="SFLDS00003">
    <property type="entry name" value="Haloacid_Dehalogenase"/>
    <property type="match status" value="1"/>
</dbReference>
<dbReference type="NCBIfam" id="TIGR02009">
    <property type="entry name" value="PGMB-YQAB-SF"/>
    <property type="match status" value="1"/>
</dbReference>
<organism evidence="14 15">
    <name type="scientific">Chryseolinea serpens</name>
    <dbReference type="NCBI Taxonomy" id="947013"/>
    <lineage>
        <taxon>Bacteria</taxon>
        <taxon>Pseudomonadati</taxon>
        <taxon>Bacteroidota</taxon>
        <taxon>Cytophagia</taxon>
        <taxon>Cytophagales</taxon>
        <taxon>Fulvivirgaceae</taxon>
        <taxon>Chryseolinea</taxon>
    </lineage>
</organism>
<feature type="binding site" evidence="11">
    <location>
        <position position="75"/>
    </location>
    <ligand>
        <name>substrate</name>
    </ligand>
</feature>
<feature type="active site" description="Nucleophile" evidence="10">
    <location>
        <position position="8"/>
    </location>
</feature>
<dbReference type="Proteomes" id="UP000184212">
    <property type="component" value="Unassembled WGS sequence"/>
</dbReference>
<dbReference type="InterPro" id="IPR010976">
    <property type="entry name" value="B-phosphoglucomutase_hydrolase"/>
</dbReference>
<dbReference type="STRING" id="947013.SAMN04488109_0534"/>
<keyword evidence="15" id="KW-1185">Reference proteome</keyword>
<dbReference type="EC" id="5.4.2.6" evidence="8"/>
<dbReference type="InterPro" id="IPR051600">
    <property type="entry name" value="Beta-PGM-like"/>
</dbReference>
<comment type="similarity">
    <text evidence="1">Belongs to the HAD-like hydrolase superfamily. CbbY/CbbZ/Gph/YieH family.</text>
</comment>
<dbReference type="Gene3D" id="1.10.150.240">
    <property type="entry name" value="Putative phosphatase, domain 2"/>
    <property type="match status" value="1"/>
</dbReference>
<dbReference type="EMBL" id="FQWQ01000001">
    <property type="protein sequence ID" value="SHG49807.1"/>
    <property type="molecule type" value="Genomic_DNA"/>
</dbReference>
<feature type="active site" description="Proton donor/acceptor" evidence="10">
    <location>
        <position position="10"/>
    </location>
</feature>
<dbReference type="NCBIfam" id="TIGR01990">
    <property type="entry name" value="bPGM"/>
    <property type="match status" value="1"/>
</dbReference>
<sequence length="214" mass="23681">MTKACIFDLDGVIVDTAHYHFLAWKRLADELGIRFTVEDNERLKGVSRMQSMDILLSLGNVSLSQHDKETLANKKNTWFVDYVERMMPEEIYPGVKALLEQLRKQGVKTGLASSSKNARTVIQRLHIESYFDVVVDGTMIVHSKPDPEIFLLAASRLGVDSKDCVVFEDAEAGVEAALAAGMKCVGVGSPAQLGKAQRVIEKTGQFKPAELEQL</sequence>
<evidence type="ECO:0000256" key="8">
    <source>
        <dbReference type="ARBA" id="ARBA00044968"/>
    </source>
</evidence>
<evidence type="ECO:0000256" key="1">
    <source>
        <dbReference type="ARBA" id="ARBA00006171"/>
    </source>
</evidence>
<evidence type="ECO:0000256" key="3">
    <source>
        <dbReference type="ARBA" id="ARBA00022723"/>
    </source>
</evidence>
<keyword evidence="2" id="KW-0597">Phosphoprotein</keyword>
<dbReference type="PANTHER" id="PTHR46193">
    <property type="entry name" value="6-PHOSPHOGLUCONATE PHOSPHATASE"/>
    <property type="match status" value="1"/>
</dbReference>
<evidence type="ECO:0000256" key="9">
    <source>
        <dbReference type="ARBA" id="ARBA00044991"/>
    </source>
</evidence>
<dbReference type="GO" id="GO:0008801">
    <property type="term" value="F:beta-phosphoglucomutase activity"/>
    <property type="evidence" value="ECO:0007669"/>
    <property type="project" value="UniProtKB-EC"/>
</dbReference>
<comment type="cofactor">
    <cofactor evidence="12">
        <name>Mg(2+)</name>
        <dbReference type="ChEBI" id="CHEBI:18420"/>
    </cofactor>
    <text evidence="12">Binds 2 magnesium ions per subunit.</text>
</comment>
<feature type="binding site" evidence="11">
    <location>
        <position position="144"/>
    </location>
    <ligand>
        <name>substrate</name>
    </ligand>
</feature>
<proteinExistence type="inferred from homology"/>
<keyword evidence="6" id="KW-0119">Carbohydrate metabolism</keyword>
<evidence type="ECO:0000256" key="4">
    <source>
        <dbReference type="ARBA" id="ARBA00022842"/>
    </source>
</evidence>
<evidence type="ECO:0000256" key="7">
    <source>
        <dbReference type="ARBA" id="ARBA00044926"/>
    </source>
</evidence>
<dbReference type="Gene3D" id="3.40.50.1000">
    <property type="entry name" value="HAD superfamily/HAD-like"/>
    <property type="match status" value="1"/>
</dbReference>
<name>A0A1M5KAL6_9BACT</name>
<dbReference type="InterPro" id="IPR010972">
    <property type="entry name" value="Beta-PGM"/>
</dbReference>
<evidence type="ECO:0000256" key="13">
    <source>
        <dbReference type="PIRSR" id="PIRSR610972-4"/>
    </source>
</evidence>
<feature type="binding site" evidence="12">
    <location>
        <position position="168"/>
    </location>
    <ligand>
        <name>Mg(2+)</name>
        <dbReference type="ChEBI" id="CHEBI:18420"/>
    </ligand>
</feature>
<evidence type="ECO:0000256" key="11">
    <source>
        <dbReference type="PIRSR" id="PIRSR610972-2"/>
    </source>
</evidence>
<dbReference type="InterPro" id="IPR006439">
    <property type="entry name" value="HAD-SF_hydro_IA"/>
</dbReference>
<comment type="catalytic activity">
    <reaction evidence="7">
        <text>beta-D-glucose 1-phosphate = beta-D-glucose 6-phosphate</text>
        <dbReference type="Rhea" id="RHEA:20113"/>
        <dbReference type="ChEBI" id="CHEBI:57684"/>
        <dbReference type="ChEBI" id="CHEBI:58247"/>
        <dbReference type="EC" id="5.4.2.6"/>
    </reaction>
</comment>
<keyword evidence="5" id="KW-0413">Isomerase</keyword>
<dbReference type="PANTHER" id="PTHR46193:SF18">
    <property type="entry name" value="HEXITOL PHOSPHATASE B"/>
    <property type="match status" value="1"/>
</dbReference>
<feature type="binding site" evidence="12">
    <location>
        <position position="10"/>
    </location>
    <ligand>
        <name>Mg(2+)</name>
        <dbReference type="ChEBI" id="CHEBI:18420"/>
    </ligand>
</feature>
<evidence type="ECO:0000313" key="15">
    <source>
        <dbReference type="Proteomes" id="UP000184212"/>
    </source>
</evidence>
<protein>
    <recommendedName>
        <fullName evidence="9">Beta-phosphoglucomutase</fullName>
        <ecNumber evidence="8">5.4.2.6</ecNumber>
    </recommendedName>
</protein>
<dbReference type="NCBIfam" id="TIGR01509">
    <property type="entry name" value="HAD-SF-IA-v3"/>
    <property type="match status" value="1"/>
</dbReference>
<dbReference type="OrthoDB" id="9797743at2"/>
<dbReference type="NCBIfam" id="TIGR01549">
    <property type="entry name" value="HAD-SF-IA-v1"/>
    <property type="match status" value="1"/>
</dbReference>
<feature type="binding site" evidence="11">
    <location>
        <begin position="113"/>
        <end position="117"/>
    </location>
    <ligand>
        <name>substrate</name>
    </ligand>
</feature>
<feature type="binding site" evidence="12">
    <location>
        <position position="169"/>
    </location>
    <ligand>
        <name>Mg(2+)</name>
        <dbReference type="ChEBI" id="CHEBI:18420"/>
    </ligand>
</feature>
<feature type="binding site" evidence="11">
    <location>
        <position position="24"/>
    </location>
    <ligand>
        <name>substrate</name>
    </ligand>
</feature>
<feature type="site" description="Important for catalytic activity and assists the phosphoryl transfer reaction to Asp8 by balancing charge and orienting the reacting groups" evidence="13">
    <location>
        <position position="144"/>
    </location>
</feature>
<reference evidence="14 15" key="1">
    <citation type="submission" date="2016-11" db="EMBL/GenBank/DDBJ databases">
        <authorList>
            <person name="Jaros S."/>
            <person name="Januszkiewicz K."/>
            <person name="Wedrychowicz H."/>
        </authorList>
    </citation>
    <scope>NUCLEOTIDE SEQUENCE [LARGE SCALE GENOMIC DNA]</scope>
    <source>
        <strain evidence="14 15">DSM 24574</strain>
    </source>
</reference>
<evidence type="ECO:0000256" key="6">
    <source>
        <dbReference type="ARBA" id="ARBA00023277"/>
    </source>
</evidence>
<dbReference type="InterPro" id="IPR023214">
    <property type="entry name" value="HAD_sf"/>
</dbReference>
<keyword evidence="3 12" id="KW-0479">Metal-binding</keyword>
<dbReference type="AlphaFoldDB" id="A0A1M5KAL6"/>
<feature type="binding site" evidence="11">
    <location>
        <position position="51"/>
    </location>
    <ligand>
        <name>substrate</name>
    </ligand>
</feature>
<feature type="binding site" evidence="11">
    <location>
        <begin position="8"/>
        <end position="10"/>
    </location>
    <ligand>
        <name>substrate</name>
    </ligand>
</feature>
<evidence type="ECO:0000313" key="14">
    <source>
        <dbReference type="EMBL" id="SHG49807.1"/>
    </source>
</evidence>
<accession>A0A1M5KAL6</accession>
<dbReference type="SFLD" id="SFLDG01135">
    <property type="entry name" value="C1.5.6:_HAD__Beta-PGM__Phospha"/>
    <property type="match status" value="1"/>
</dbReference>
<dbReference type="CDD" id="cd02598">
    <property type="entry name" value="HAD_BPGM"/>
    <property type="match status" value="1"/>
</dbReference>
<evidence type="ECO:0000256" key="10">
    <source>
        <dbReference type="PIRSR" id="PIRSR610972-1"/>
    </source>
</evidence>
<feature type="binding site" evidence="12">
    <location>
        <position position="8"/>
    </location>
    <ligand>
        <name>Mg(2+)</name>
        <dbReference type="ChEBI" id="CHEBI:18420"/>
    </ligand>
</feature>
<dbReference type="SUPFAM" id="SSF56784">
    <property type="entry name" value="HAD-like"/>
    <property type="match status" value="1"/>
</dbReference>
<feature type="site" description="Important for catalytic activity and assists the phosphoryl transfer reaction to Asp8 by balancing charge and orienting the reacting groups" evidence="13">
    <location>
        <position position="113"/>
    </location>
</feature>